<gene>
    <name evidence="1" type="ORF">GCM10008985_33230</name>
    <name evidence="2" type="ORF">MUK72_19960</name>
</gene>
<keyword evidence="3" id="KW-1185">Reference proteome</keyword>
<evidence type="ECO:0000313" key="2">
    <source>
        <dbReference type="EMBL" id="UOO97612.1"/>
    </source>
</evidence>
<dbReference type="Proteomes" id="UP001500962">
    <property type="component" value="Unassembled WGS sequence"/>
</dbReference>
<proteinExistence type="predicted"/>
<dbReference type="EMBL" id="BAAADN010000064">
    <property type="protein sequence ID" value="GAA0473830.1"/>
    <property type="molecule type" value="Genomic_DNA"/>
</dbReference>
<evidence type="ECO:0000313" key="4">
    <source>
        <dbReference type="Proteomes" id="UP001500962"/>
    </source>
</evidence>
<dbReference type="RefSeq" id="WP_244707324.1">
    <property type="nucleotide sequence ID" value="NZ_BAAADN010000064.1"/>
</dbReference>
<protein>
    <submittedName>
        <fullName evidence="1">Uncharacterized protein</fullName>
    </submittedName>
</protein>
<reference evidence="1" key="1">
    <citation type="journal article" date="2014" name="Int. J. Syst. Evol. Microbiol.">
        <title>Complete genome sequence of Corynebacterium casei LMG S-19264T (=DSM 44701T), isolated from a smear-ripened cheese.</title>
        <authorList>
            <consortium name="US DOE Joint Genome Institute (JGI-PGF)"/>
            <person name="Walter F."/>
            <person name="Albersmeier A."/>
            <person name="Kalinowski J."/>
            <person name="Ruckert C."/>
        </authorList>
    </citation>
    <scope>NUCLEOTIDE SEQUENCE</scope>
    <source>
        <strain evidence="1">JCM 12289</strain>
    </source>
</reference>
<dbReference type="KEGG" id="hdo:MUK72_19960"/>
<keyword evidence="2" id="KW-0614">Plasmid</keyword>
<reference evidence="1" key="3">
    <citation type="submission" date="2023-12" db="EMBL/GenBank/DDBJ databases">
        <authorList>
            <person name="Sun Q."/>
            <person name="Inoue M."/>
        </authorList>
    </citation>
    <scope>NUCLEOTIDE SEQUENCE</scope>
    <source>
        <strain evidence="1">JCM 12289</strain>
    </source>
</reference>
<accession>A0AAV3SJT3</accession>
<sequence>MAVHGPQNGDEISPELPDIIPFALQPLTRMSCELGLHIVKDTETTVLGKWERTATSWMLSVFQVTDNTVIIRITTPVGRERFYGTTYSDLDAALPSLAAAPYWEQLPN</sequence>
<reference evidence="2" key="2">
    <citation type="submission" date="2022-04" db="EMBL/GenBank/DDBJ databases">
        <title>Sequencing and genomic assembly of Halococcus dombrowskii.</title>
        <authorList>
            <person name="Lim S.W."/>
            <person name="MacLea K.S."/>
        </authorList>
    </citation>
    <scope>NUCLEOTIDE SEQUENCE</scope>
    <source>
        <strain evidence="2">H4</strain>
        <plasmid evidence="2">unnamed5</plasmid>
    </source>
</reference>
<evidence type="ECO:0000313" key="1">
    <source>
        <dbReference type="EMBL" id="GAA0473830.1"/>
    </source>
</evidence>
<organism evidence="1 4">
    <name type="scientific">Halococcus dombrowskii</name>
    <dbReference type="NCBI Taxonomy" id="179637"/>
    <lineage>
        <taxon>Archaea</taxon>
        <taxon>Methanobacteriati</taxon>
        <taxon>Methanobacteriota</taxon>
        <taxon>Stenosarchaea group</taxon>
        <taxon>Halobacteria</taxon>
        <taxon>Halobacteriales</taxon>
        <taxon>Halococcaceae</taxon>
        <taxon>Halococcus</taxon>
    </lineage>
</organism>
<evidence type="ECO:0000313" key="3">
    <source>
        <dbReference type="Proteomes" id="UP000830542"/>
    </source>
</evidence>
<name>A0AAV3SJT3_HALDO</name>
<dbReference type="AlphaFoldDB" id="A0AAV3SJT3"/>
<dbReference type="EMBL" id="CP095010">
    <property type="protein sequence ID" value="UOO97612.1"/>
    <property type="molecule type" value="Genomic_DNA"/>
</dbReference>
<dbReference type="GeneID" id="71764174"/>
<dbReference type="Proteomes" id="UP000830542">
    <property type="component" value="Plasmid unnamed5"/>
</dbReference>
<geneLocation type="plasmid" evidence="2 3">
    <name>unnamed5</name>
</geneLocation>